<comment type="caution">
    <text evidence="2">The sequence shown here is derived from an EMBL/GenBank/DDBJ whole genome shotgun (WGS) entry which is preliminary data.</text>
</comment>
<feature type="transmembrane region" description="Helical" evidence="1">
    <location>
        <begin position="12"/>
        <end position="31"/>
    </location>
</feature>
<dbReference type="AlphaFoldDB" id="A0A941JAP0"/>
<evidence type="ECO:0000313" key="3">
    <source>
        <dbReference type="Proteomes" id="UP000680045"/>
    </source>
</evidence>
<protein>
    <submittedName>
        <fullName evidence="2">Uncharacterized protein</fullName>
    </submittedName>
</protein>
<keyword evidence="1" id="KW-0812">Transmembrane</keyword>
<accession>A0A941JAP0</accession>
<organism evidence="2 3">
    <name type="scientific">Peribacillus frigoritolerans</name>
    <dbReference type="NCBI Taxonomy" id="450367"/>
    <lineage>
        <taxon>Bacteria</taxon>
        <taxon>Bacillati</taxon>
        <taxon>Bacillota</taxon>
        <taxon>Bacilli</taxon>
        <taxon>Bacillales</taxon>
        <taxon>Bacillaceae</taxon>
        <taxon>Peribacillus</taxon>
    </lineage>
</organism>
<keyword evidence="1" id="KW-1133">Transmembrane helix</keyword>
<evidence type="ECO:0000256" key="1">
    <source>
        <dbReference type="SAM" id="Phobius"/>
    </source>
</evidence>
<reference evidence="2" key="1">
    <citation type="submission" date="2021-04" db="EMBL/GenBank/DDBJ databases">
        <title>Whole genome sequencing of Enterococci isolates from hospitalized patients.</title>
        <authorList>
            <person name="Ogoti B.M."/>
            <person name="Onyambu F.G."/>
        </authorList>
    </citation>
    <scope>NUCLEOTIDE SEQUENCE</scope>
    <source>
        <strain evidence="2">242</strain>
    </source>
</reference>
<name>A0A941JAP0_9BACI</name>
<evidence type="ECO:0000313" key="2">
    <source>
        <dbReference type="EMBL" id="MBR8644909.1"/>
    </source>
</evidence>
<proteinExistence type="predicted"/>
<keyword evidence="1" id="KW-0472">Membrane</keyword>
<dbReference type="EMBL" id="JAGTPW010000019">
    <property type="protein sequence ID" value="MBR8644909.1"/>
    <property type="molecule type" value="Genomic_DNA"/>
</dbReference>
<dbReference type="Proteomes" id="UP000680045">
    <property type="component" value="Unassembled WGS sequence"/>
</dbReference>
<sequence length="109" mass="12044">MTQQKKQKWKRNLVVMTAITGLGFSTFYTGLSIPVAAVEQPDQPIPKSESVSIVQLVVPNDKAKDKLLELGIDLTHRIEAHDGVYEVDAVVTPTEIAMLKTFGINVKRP</sequence>
<gene>
    <name evidence="2" type="ORF">KEH51_12705</name>
</gene>